<evidence type="ECO:0000256" key="2">
    <source>
        <dbReference type="ARBA" id="ARBA00022448"/>
    </source>
</evidence>
<evidence type="ECO:0000256" key="1">
    <source>
        <dbReference type="ARBA" id="ARBA00004141"/>
    </source>
</evidence>
<dbReference type="PANTHER" id="PTHR43341:SF6">
    <property type="entry name" value="AMINO ACID TRANSPORTER (EUROFUNG)"/>
    <property type="match status" value="1"/>
</dbReference>
<evidence type="ECO:0000256" key="6">
    <source>
        <dbReference type="ARBA" id="ARBA00023136"/>
    </source>
</evidence>
<feature type="transmembrane region" description="Helical" evidence="8">
    <location>
        <begin position="306"/>
        <end position="327"/>
    </location>
</feature>
<feature type="transmembrane region" description="Helical" evidence="8">
    <location>
        <begin position="77"/>
        <end position="96"/>
    </location>
</feature>
<sequence>MDHEKAPAYDGEPKVYDQHKANDQPRQSEEGEVFDNADQLQRHLGNRQIQLIAIGGSIGTALFVSINSGLYRGGPGSLFIAYTLYSIMLAFVNNCAAEMTVYMPVSGGFIRLAGHWVDEAFGFMAGWNFFFYEALLIPFEITALNLVLSYWRDDIPAAAVIAACIVLYAALNILAVKIYGEAEFWLSGGKVILIMILFSFTFITMVGGNPQHDAYGFRYWKNPGSFAEYRTTGSLGRFEGFLAALWSASFTVVGPEYVSMVAAEAKRPRRYIKSAFKTMYIRFGIFFILGALCVGIVVAYNDPTLTAILGGTAGGSGTAAASPYVIAMQNLKINGLPHLVNALMITSIFSAGNTYTYCATRNLYGLALEGRAPKILRKCTKSGVPIYCFCVVMCFPFLAFLQLGNSSSTVLTWLNPQVSLITAGGVINYIVICATYLAFYKACETQGLDRNTLPYKGWFQPYCGYIGLGWMFFIVMTYGYSAFSPWSVNDFFYNYTMVILAPVLFIFWKVVKKTRFVASSEVDLIWEAPVVDLYEKMLLGEGVGFWTEMLQLVGLRKNVGRHRDSIAE</sequence>
<keyword evidence="4" id="KW-0029">Amino-acid transport</keyword>
<proteinExistence type="predicted"/>
<feature type="region of interest" description="Disordered" evidence="7">
    <location>
        <begin position="1"/>
        <end position="33"/>
    </location>
</feature>
<evidence type="ECO:0000256" key="3">
    <source>
        <dbReference type="ARBA" id="ARBA00022692"/>
    </source>
</evidence>
<feature type="transmembrane region" description="Helical" evidence="8">
    <location>
        <begin position="418"/>
        <end position="439"/>
    </location>
</feature>
<keyword evidence="2" id="KW-0813">Transport</keyword>
<feature type="transmembrane region" description="Helical" evidence="8">
    <location>
        <begin position="492"/>
        <end position="511"/>
    </location>
</feature>
<comment type="caution">
    <text evidence="10">The sequence shown here is derived from an EMBL/GenBank/DDBJ whole genome shotgun (WGS) entry which is preliminary data.</text>
</comment>
<dbReference type="Gene3D" id="1.20.1740.10">
    <property type="entry name" value="Amino acid/polyamine transporter I"/>
    <property type="match status" value="1"/>
</dbReference>
<feature type="transmembrane region" description="Helical" evidence="8">
    <location>
        <begin position="384"/>
        <end position="403"/>
    </location>
</feature>
<evidence type="ECO:0000256" key="5">
    <source>
        <dbReference type="ARBA" id="ARBA00022989"/>
    </source>
</evidence>
<gene>
    <name evidence="10" type="ORF">EJ08DRAFT_676828</name>
</gene>
<dbReference type="InterPro" id="IPR050524">
    <property type="entry name" value="APC_YAT"/>
</dbReference>
<feature type="transmembrane region" description="Helical" evidence="8">
    <location>
        <begin position="279"/>
        <end position="300"/>
    </location>
</feature>
<dbReference type="GO" id="GO:0015171">
    <property type="term" value="F:amino acid transmembrane transporter activity"/>
    <property type="evidence" value="ECO:0007669"/>
    <property type="project" value="TreeGrafter"/>
</dbReference>
<feature type="transmembrane region" description="Helical" evidence="8">
    <location>
        <begin position="459"/>
        <end position="480"/>
    </location>
</feature>
<dbReference type="AlphaFoldDB" id="A0A9P4NY94"/>
<organism evidence="10 11">
    <name type="scientific">Tothia fuscella</name>
    <dbReference type="NCBI Taxonomy" id="1048955"/>
    <lineage>
        <taxon>Eukaryota</taxon>
        <taxon>Fungi</taxon>
        <taxon>Dikarya</taxon>
        <taxon>Ascomycota</taxon>
        <taxon>Pezizomycotina</taxon>
        <taxon>Dothideomycetes</taxon>
        <taxon>Pleosporomycetidae</taxon>
        <taxon>Venturiales</taxon>
        <taxon>Cylindrosympodiaceae</taxon>
        <taxon>Tothia</taxon>
    </lineage>
</organism>
<evidence type="ECO:0000256" key="7">
    <source>
        <dbReference type="SAM" id="MobiDB-lite"/>
    </source>
</evidence>
<feature type="transmembrane region" description="Helical" evidence="8">
    <location>
        <begin position="129"/>
        <end position="151"/>
    </location>
</feature>
<evidence type="ECO:0000256" key="4">
    <source>
        <dbReference type="ARBA" id="ARBA00022970"/>
    </source>
</evidence>
<name>A0A9P4NY94_9PEZI</name>
<keyword evidence="11" id="KW-1185">Reference proteome</keyword>
<keyword evidence="5 8" id="KW-1133">Transmembrane helix</keyword>
<protein>
    <recommendedName>
        <fullName evidence="9">Amino acid permease/ SLC12A domain-containing protein</fullName>
    </recommendedName>
</protein>
<feature type="transmembrane region" description="Helical" evidence="8">
    <location>
        <begin position="191"/>
        <end position="208"/>
    </location>
</feature>
<dbReference type="Proteomes" id="UP000800235">
    <property type="component" value="Unassembled WGS sequence"/>
</dbReference>
<feature type="domain" description="Amino acid permease/ SLC12A" evidence="9">
    <location>
        <begin position="49"/>
        <end position="516"/>
    </location>
</feature>
<dbReference type="FunFam" id="1.20.1740.10:FF:000006">
    <property type="entry name" value="General amino acid permease"/>
    <property type="match status" value="1"/>
</dbReference>
<feature type="transmembrane region" description="Helical" evidence="8">
    <location>
        <begin position="157"/>
        <end position="179"/>
    </location>
</feature>
<reference evidence="10" key="1">
    <citation type="journal article" date="2020" name="Stud. Mycol.">
        <title>101 Dothideomycetes genomes: a test case for predicting lifestyles and emergence of pathogens.</title>
        <authorList>
            <person name="Haridas S."/>
            <person name="Albert R."/>
            <person name="Binder M."/>
            <person name="Bloem J."/>
            <person name="Labutti K."/>
            <person name="Salamov A."/>
            <person name="Andreopoulos B."/>
            <person name="Baker S."/>
            <person name="Barry K."/>
            <person name="Bills G."/>
            <person name="Bluhm B."/>
            <person name="Cannon C."/>
            <person name="Castanera R."/>
            <person name="Culley D."/>
            <person name="Daum C."/>
            <person name="Ezra D."/>
            <person name="Gonzalez J."/>
            <person name="Henrissat B."/>
            <person name="Kuo A."/>
            <person name="Liang C."/>
            <person name="Lipzen A."/>
            <person name="Lutzoni F."/>
            <person name="Magnuson J."/>
            <person name="Mondo S."/>
            <person name="Nolan M."/>
            <person name="Ohm R."/>
            <person name="Pangilinan J."/>
            <person name="Park H.-J."/>
            <person name="Ramirez L."/>
            <person name="Alfaro M."/>
            <person name="Sun H."/>
            <person name="Tritt A."/>
            <person name="Yoshinaga Y."/>
            <person name="Zwiers L.-H."/>
            <person name="Turgeon B."/>
            <person name="Goodwin S."/>
            <person name="Spatafora J."/>
            <person name="Crous P."/>
            <person name="Grigoriev I."/>
        </authorList>
    </citation>
    <scope>NUCLEOTIDE SEQUENCE</scope>
    <source>
        <strain evidence="10">CBS 130266</strain>
    </source>
</reference>
<keyword evidence="6 8" id="KW-0472">Membrane</keyword>
<keyword evidence="3 8" id="KW-0812">Transmembrane</keyword>
<dbReference type="Pfam" id="PF00324">
    <property type="entry name" value="AA_permease"/>
    <property type="match status" value="1"/>
</dbReference>
<evidence type="ECO:0000256" key="8">
    <source>
        <dbReference type="SAM" id="Phobius"/>
    </source>
</evidence>
<evidence type="ECO:0000313" key="10">
    <source>
        <dbReference type="EMBL" id="KAF2433286.1"/>
    </source>
</evidence>
<comment type="subcellular location">
    <subcellularLocation>
        <location evidence="1">Membrane</location>
        <topology evidence="1">Multi-pass membrane protein</topology>
    </subcellularLocation>
</comment>
<dbReference type="PIRSF" id="PIRSF006060">
    <property type="entry name" value="AA_transporter"/>
    <property type="match status" value="1"/>
</dbReference>
<dbReference type="EMBL" id="MU007021">
    <property type="protein sequence ID" value="KAF2433286.1"/>
    <property type="molecule type" value="Genomic_DNA"/>
</dbReference>
<dbReference type="GO" id="GO:0016020">
    <property type="term" value="C:membrane"/>
    <property type="evidence" value="ECO:0007669"/>
    <property type="project" value="UniProtKB-SubCell"/>
</dbReference>
<feature type="transmembrane region" description="Helical" evidence="8">
    <location>
        <begin position="240"/>
        <end position="258"/>
    </location>
</feature>
<evidence type="ECO:0000259" key="9">
    <source>
        <dbReference type="Pfam" id="PF00324"/>
    </source>
</evidence>
<dbReference type="OrthoDB" id="10062876at2759"/>
<accession>A0A9P4NY94</accession>
<dbReference type="InterPro" id="IPR004841">
    <property type="entry name" value="AA-permease/SLC12A_dom"/>
</dbReference>
<dbReference type="PANTHER" id="PTHR43341">
    <property type="entry name" value="AMINO ACID PERMEASE"/>
    <property type="match status" value="1"/>
</dbReference>
<evidence type="ECO:0000313" key="11">
    <source>
        <dbReference type="Proteomes" id="UP000800235"/>
    </source>
</evidence>
<feature type="transmembrane region" description="Helical" evidence="8">
    <location>
        <begin position="51"/>
        <end position="71"/>
    </location>
</feature>
<feature type="compositionally biased region" description="Basic and acidic residues" evidence="7">
    <location>
        <begin position="1"/>
        <end position="29"/>
    </location>
</feature>